<dbReference type="PROSITE" id="PS51012">
    <property type="entry name" value="ABC_TM2"/>
    <property type="match status" value="1"/>
</dbReference>
<evidence type="ECO:0000256" key="4">
    <source>
        <dbReference type="ARBA" id="ARBA00023136"/>
    </source>
</evidence>
<feature type="transmembrane region" description="Helical" evidence="5">
    <location>
        <begin position="144"/>
        <end position="169"/>
    </location>
</feature>
<comment type="similarity">
    <text evidence="5">Belongs to the ABC-2 integral membrane protein family.</text>
</comment>
<dbReference type="PANTHER" id="PTHR43229">
    <property type="entry name" value="NODULATION PROTEIN J"/>
    <property type="match status" value="1"/>
</dbReference>
<accession>A0A1M6I7H0</accession>
<gene>
    <name evidence="7" type="ORF">SAMN02745176_03111</name>
</gene>
<dbReference type="GO" id="GO:0140359">
    <property type="term" value="F:ABC-type transporter activity"/>
    <property type="evidence" value="ECO:0007669"/>
    <property type="project" value="InterPro"/>
</dbReference>
<evidence type="ECO:0000313" key="7">
    <source>
        <dbReference type="EMBL" id="SHJ30411.1"/>
    </source>
</evidence>
<dbReference type="InterPro" id="IPR051784">
    <property type="entry name" value="Nod_factor_ABC_transporter"/>
</dbReference>
<feature type="transmembrane region" description="Helical" evidence="5">
    <location>
        <begin position="230"/>
        <end position="247"/>
    </location>
</feature>
<dbReference type="STRING" id="1122184.SAMN02745176_03111"/>
<dbReference type="GO" id="GO:0043190">
    <property type="term" value="C:ATP-binding cassette (ABC) transporter complex"/>
    <property type="evidence" value="ECO:0007669"/>
    <property type="project" value="InterPro"/>
</dbReference>
<organism evidence="7 8">
    <name type="scientific">Lutispora thermophila DSM 19022</name>
    <dbReference type="NCBI Taxonomy" id="1122184"/>
    <lineage>
        <taxon>Bacteria</taxon>
        <taxon>Bacillati</taxon>
        <taxon>Bacillota</taxon>
        <taxon>Clostridia</taxon>
        <taxon>Lutisporales</taxon>
        <taxon>Lutisporaceae</taxon>
        <taxon>Lutispora</taxon>
    </lineage>
</organism>
<dbReference type="Proteomes" id="UP000184442">
    <property type="component" value="Unassembled WGS sequence"/>
</dbReference>
<keyword evidence="3 5" id="KW-1133">Transmembrane helix</keyword>
<keyword evidence="2 5" id="KW-0812">Transmembrane</keyword>
<comment type="subcellular location">
    <subcellularLocation>
        <location evidence="5">Cell membrane</location>
        <topology evidence="5">Multi-pass membrane protein</topology>
    </subcellularLocation>
    <subcellularLocation>
        <location evidence="1">Membrane</location>
        <topology evidence="1">Multi-pass membrane protein</topology>
    </subcellularLocation>
</comment>
<evidence type="ECO:0000256" key="1">
    <source>
        <dbReference type="ARBA" id="ARBA00004141"/>
    </source>
</evidence>
<dbReference type="RefSeq" id="WP_073027315.1">
    <property type="nucleotide sequence ID" value="NZ_FQZS01000028.1"/>
</dbReference>
<dbReference type="InterPro" id="IPR047817">
    <property type="entry name" value="ABC2_TM_bact-type"/>
</dbReference>
<feature type="domain" description="ABC transmembrane type-2" evidence="6">
    <location>
        <begin position="34"/>
        <end position="254"/>
    </location>
</feature>
<evidence type="ECO:0000256" key="3">
    <source>
        <dbReference type="ARBA" id="ARBA00022989"/>
    </source>
</evidence>
<evidence type="ECO:0000256" key="2">
    <source>
        <dbReference type="ARBA" id="ARBA00022692"/>
    </source>
</evidence>
<dbReference type="InterPro" id="IPR013525">
    <property type="entry name" value="ABC2_TM"/>
</dbReference>
<feature type="transmembrane region" description="Helical" evidence="5">
    <location>
        <begin position="115"/>
        <end position="138"/>
    </location>
</feature>
<dbReference type="InterPro" id="IPR000412">
    <property type="entry name" value="ABC_2_transport"/>
</dbReference>
<dbReference type="AlphaFoldDB" id="A0A1M6I7H0"/>
<name>A0A1M6I7H0_9FIRM</name>
<keyword evidence="8" id="KW-1185">Reference proteome</keyword>
<proteinExistence type="inferred from homology"/>
<reference evidence="7 8" key="1">
    <citation type="submission" date="2016-11" db="EMBL/GenBank/DDBJ databases">
        <authorList>
            <person name="Jaros S."/>
            <person name="Januszkiewicz K."/>
            <person name="Wedrychowicz H."/>
        </authorList>
    </citation>
    <scope>NUCLEOTIDE SEQUENCE [LARGE SCALE GENOMIC DNA]</scope>
    <source>
        <strain evidence="7 8">DSM 19022</strain>
    </source>
</reference>
<feature type="transmembrane region" description="Helical" evidence="5">
    <location>
        <begin position="38"/>
        <end position="58"/>
    </location>
</feature>
<dbReference type="Pfam" id="PF01061">
    <property type="entry name" value="ABC2_membrane"/>
    <property type="match status" value="1"/>
</dbReference>
<protein>
    <recommendedName>
        <fullName evidence="5">Transport permease protein</fullName>
    </recommendedName>
</protein>
<keyword evidence="4 5" id="KW-0472">Membrane</keyword>
<dbReference type="EMBL" id="FQZS01000028">
    <property type="protein sequence ID" value="SHJ30411.1"/>
    <property type="molecule type" value="Genomic_DNA"/>
</dbReference>
<dbReference type="PIRSF" id="PIRSF006648">
    <property type="entry name" value="DrrB"/>
    <property type="match status" value="1"/>
</dbReference>
<dbReference type="PANTHER" id="PTHR43229:SF3">
    <property type="entry name" value="ABC-TYPE MULTIDRUG TRANSPORT SYSTEM, PERMEASE COMPONENT"/>
    <property type="match status" value="1"/>
</dbReference>
<keyword evidence="5" id="KW-1003">Cell membrane</keyword>
<sequence>MNPNNINEEYANSYKSAIMKQVYLIRAELLSFRLNWKWSLIIVLITPISMLFFLWFLFKDKPEYLLHVVTGNMVLSLVTGTMLTLGQELGVLKQLRGFDYYATLPIRKINLIIAYLIRATLQTLPSMIVILLLGRFVLHIPISIHYTFILVVLLSGLSLSAAGAFIGIYSKDAGHASILTQVLQPLVVYLAPVFIPVEHMPKLLNIVSYAIPTRYVANALRASCSGTYDLYSLNTLLIFSIISIILIENKMEWRMK</sequence>
<feature type="transmembrane region" description="Helical" evidence="5">
    <location>
        <begin position="64"/>
        <end position="86"/>
    </location>
</feature>
<feature type="transmembrane region" description="Helical" evidence="5">
    <location>
        <begin position="176"/>
        <end position="195"/>
    </location>
</feature>
<evidence type="ECO:0000256" key="5">
    <source>
        <dbReference type="RuleBase" id="RU361157"/>
    </source>
</evidence>
<evidence type="ECO:0000259" key="6">
    <source>
        <dbReference type="PROSITE" id="PS51012"/>
    </source>
</evidence>
<evidence type="ECO:0000313" key="8">
    <source>
        <dbReference type="Proteomes" id="UP000184442"/>
    </source>
</evidence>
<keyword evidence="5" id="KW-0813">Transport</keyword>